<gene>
    <name evidence="1" type="ORF">FA13DRAFT_1735110</name>
</gene>
<evidence type="ECO:0000313" key="2">
    <source>
        <dbReference type="Proteomes" id="UP000298030"/>
    </source>
</evidence>
<protein>
    <submittedName>
        <fullName evidence="1">Uncharacterized protein</fullName>
    </submittedName>
</protein>
<sequence length="59" mass="6390">MLVDNHSLQVATRANLEDRGGFVTSDNLAQAEPKSRDAAVTRSASIWILNSHRNVPTSA</sequence>
<dbReference type="Proteomes" id="UP000298030">
    <property type="component" value="Unassembled WGS sequence"/>
</dbReference>
<reference evidence="1 2" key="1">
    <citation type="journal article" date="2019" name="Nat. Ecol. Evol.">
        <title>Megaphylogeny resolves global patterns of mushroom evolution.</title>
        <authorList>
            <person name="Varga T."/>
            <person name="Krizsan K."/>
            <person name="Foldi C."/>
            <person name="Dima B."/>
            <person name="Sanchez-Garcia M."/>
            <person name="Sanchez-Ramirez S."/>
            <person name="Szollosi G.J."/>
            <person name="Szarkandi J.G."/>
            <person name="Papp V."/>
            <person name="Albert L."/>
            <person name="Andreopoulos W."/>
            <person name="Angelini C."/>
            <person name="Antonin V."/>
            <person name="Barry K.W."/>
            <person name="Bougher N.L."/>
            <person name="Buchanan P."/>
            <person name="Buyck B."/>
            <person name="Bense V."/>
            <person name="Catcheside P."/>
            <person name="Chovatia M."/>
            <person name="Cooper J."/>
            <person name="Damon W."/>
            <person name="Desjardin D."/>
            <person name="Finy P."/>
            <person name="Geml J."/>
            <person name="Haridas S."/>
            <person name="Hughes K."/>
            <person name="Justo A."/>
            <person name="Karasinski D."/>
            <person name="Kautmanova I."/>
            <person name="Kiss B."/>
            <person name="Kocsube S."/>
            <person name="Kotiranta H."/>
            <person name="LaButti K.M."/>
            <person name="Lechner B.E."/>
            <person name="Liimatainen K."/>
            <person name="Lipzen A."/>
            <person name="Lukacs Z."/>
            <person name="Mihaltcheva S."/>
            <person name="Morgado L.N."/>
            <person name="Niskanen T."/>
            <person name="Noordeloos M.E."/>
            <person name="Ohm R.A."/>
            <person name="Ortiz-Santana B."/>
            <person name="Ovrebo C."/>
            <person name="Racz N."/>
            <person name="Riley R."/>
            <person name="Savchenko A."/>
            <person name="Shiryaev A."/>
            <person name="Soop K."/>
            <person name="Spirin V."/>
            <person name="Szebenyi C."/>
            <person name="Tomsovsky M."/>
            <person name="Tulloss R.E."/>
            <person name="Uehling J."/>
            <person name="Grigoriev I.V."/>
            <person name="Vagvolgyi C."/>
            <person name="Papp T."/>
            <person name="Martin F.M."/>
            <person name="Miettinen O."/>
            <person name="Hibbett D.S."/>
            <person name="Nagy L.G."/>
        </authorList>
    </citation>
    <scope>NUCLEOTIDE SEQUENCE [LARGE SCALE GENOMIC DNA]</scope>
    <source>
        <strain evidence="1 2">FP101781</strain>
    </source>
</reference>
<evidence type="ECO:0000313" key="1">
    <source>
        <dbReference type="EMBL" id="TEB28987.1"/>
    </source>
</evidence>
<dbReference type="EMBL" id="QPFP01000029">
    <property type="protein sequence ID" value="TEB28987.1"/>
    <property type="molecule type" value="Genomic_DNA"/>
</dbReference>
<name>A0A4Y7T490_COPMI</name>
<dbReference type="AlphaFoldDB" id="A0A4Y7T490"/>
<comment type="caution">
    <text evidence="1">The sequence shown here is derived from an EMBL/GenBank/DDBJ whole genome shotgun (WGS) entry which is preliminary data.</text>
</comment>
<keyword evidence="2" id="KW-1185">Reference proteome</keyword>
<accession>A0A4Y7T490</accession>
<proteinExistence type="predicted"/>
<organism evidence="1 2">
    <name type="scientific">Coprinellus micaceus</name>
    <name type="common">Glistening ink-cap mushroom</name>
    <name type="synonym">Coprinus micaceus</name>
    <dbReference type="NCBI Taxonomy" id="71717"/>
    <lineage>
        <taxon>Eukaryota</taxon>
        <taxon>Fungi</taxon>
        <taxon>Dikarya</taxon>
        <taxon>Basidiomycota</taxon>
        <taxon>Agaricomycotina</taxon>
        <taxon>Agaricomycetes</taxon>
        <taxon>Agaricomycetidae</taxon>
        <taxon>Agaricales</taxon>
        <taxon>Agaricineae</taxon>
        <taxon>Psathyrellaceae</taxon>
        <taxon>Coprinellus</taxon>
    </lineage>
</organism>